<accession>A0A1T4MLU9</accession>
<evidence type="ECO:0000256" key="2">
    <source>
        <dbReference type="ARBA" id="ARBA00022692"/>
    </source>
</evidence>
<feature type="transmembrane region" description="Helical" evidence="6">
    <location>
        <begin position="70"/>
        <end position="87"/>
    </location>
</feature>
<dbReference type="PANTHER" id="PTHR30071">
    <property type="entry name" value="HEME EXPORTER PROTEIN C"/>
    <property type="match status" value="1"/>
</dbReference>
<feature type="transmembrane region" description="Helical" evidence="6">
    <location>
        <begin position="245"/>
        <end position="264"/>
    </location>
</feature>
<dbReference type="RefSeq" id="WP_078664752.1">
    <property type="nucleotide sequence ID" value="NZ_FUXM01000004.1"/>
</dbReference>
<keyword evidence="2 6" id="KW-0812">Transmembrane</keyword>
<keyword evidence="4 6" id="KW-1133">Transmembrane helix</keyword>
<evidence type="ECO:0000256" key="5">
    <source>
        <dbReference type="ARBA" id="ARBA00023136"/>
    </source>
</evidence>
<dbReference type="GO" id="GO:0017004">
    <property type="term" value="P:cytochrome complex assembly"/>
    <property type="evidence" value="ECO:0007669"/>
    <property type="project" value="UniProtKB-KW"/>
</dbReference>
<evidence type="ECO:0000256" key="4">
    <source>
        <dbReference type="ARBA" id="ARBA00022989"/>
    </source>
</evidence>
<dbReference type="EMBL" id="FUXM01000004">
    <property type="protein sequence ID" value="SJZ67754.1"/>
    <property type="molecule type" value="Genomic_DNA"/>
</dbReference>
<dbReference type="Proteomes" id="UP000189933">
    <property type="component" value="Unassembled WGS sequence"/>
</dbReference>
<dbReference type="PANTHER" id="PTHR30071:SF1">
    <property type="entry name" value="CYTOCHROME B_B6 PROTEIN-RELATED"/>
    <property type="match status" value="1"/>
</dbReference>
<feature type="transmembrane region" description="Helical" evidence="6">
    <location>
        <begin position="94"/>
        <end position="113"/>
    </location>
</feature>
<feature type="domain" description="Cytochrome c assembly protein" evidence="7">
    <location>
        <begin position="71"/>
        <end position="270"/>
    </location>
</feature>
<feature type="transmembrane region" description="Helical" evidence="6">
    <location>
        <begin position="219"/>
        <end position="238"/>
    </location>
</feature>
<evidence type="ECO:0000313" key="9">
    <source>
        <dbReference type="Proteomes" id="UP000189933"/>
    </source>
</evidence>
<name>A0A1T4MLU9_9FIRM</name>
<evidence type="ECO:0000313" key="8">
    <source>
        <dbReference type="EMBL" id="SJZ67754.1"/>
    </source>
</evidence>
<feature type="transmembrane region" description="Helical" evidence="6">
    <location>
        <begin position="6"/>
        <end position="28"/>
    </location>
</feature>
<organism evidence="8 9">
    <name type="scientific">Carboxydocella sporoproducens DSM 16521</name>
    <dbReference type="NCBI Taxonomy" id="1121270"/>
    <lineage>
        <taxon>Bacteria</taxon>
        <taxon>Bacillati</taxon>
        <taxon>Bacillota</taxon>
        <taxon>Clostridia</taxon>
        <taxon>Eubacteriales</taxon>
        <taxon>Clostridiales Family XVI. Incertae Sedis</taxon>
        <taxon>Carboxydocella</taxon>
    </lineage>
</organism>
<gene>
    <name evidence="8" type="ORF">SAMN02745885_00646</name>
</gene>
<dbReference type="GO" id="GO:0005886">
    <property type="term" value="C:plasma membrane"/>
    <property type="evidence" value="ECO:0007669"/>
    <property type="project" value="TreeGrafter"/>
</dbReference>
<dbReference type="GO" id="GO:0020037">
    <property type="term" value="F:heme binding"/>
    <property type="evidence" value="ECO:0007669"/>
    <property type="project" value="InterPro"/>
</dbReference>
<proteinExistence type="predicted"/>
<sequence length="274" mass="30999">MIIEGTLLWIAMFTYLFSFAAFLASVVFKKSQWTDWGWHSNLLAFAAHTGAIIWRWWQSGHPPVEGNYENSLMGAWAIHATYIFGAWKTGRFKALGVLVNPLIIFILGVGMSIKQPALPLSPPYQSNWLWIHVGFAWLAFGSFLIAAFLAVVYLTFQPDKAGKWQAFIRRNFPVPEILAEIILGLLLFGFISQGLMIAAGAIWAHSLWGAYWSWDPIEIWSLICWLMYGLVIHWRLTLKCSDRRLAWLAVLAVITVVITFWGIGMGTGVHTPLL</sequence>
<feature type="transmembrane region" description="Helical" evidence="6">
    <location>
        <begin position="177"/>
        <end position="204"/>
    </location>
</feature>
<feature type="transmembrane region" description="Helical" evidence="6">
    <location>
        <begin position="133"/>
        <end position="156"/>
    </location>
</feature>
<dbReference type="Pfam" id="PF01578">
    <property type="entry name" value="Cytochrom_C_asm"/>
    <property type="match status" value="1"/>
</dbReference>
<keyword evidence="3" id="KW-0201">Cytochrome c-type biogenesis</keyword>
<comment type="subcellular location">
    <subcellularLocation>
        <location evidence="1">Membrane</location>
        <topology evidence="1">Multi-pass membrane protein</topology>
    </subcellularLocation>
</comment>
<dbReference type="OrthoDB" id="9814290at2"/>
<dbReference type="AlphaFoldDB" id="A0A1T4MLU9"/>
<feature type="transmembrane region" description="Helical" evidence="6">
    <location>
        <begin position="40"/>
        <end position="58"/>
    </location>
</feature>
<keyword evidence="5 6" id="KW-0472">Membrane</keyword>
<evidence type="ECO:0000259" key="7">
    <source>
        <dbReference type="Pfam" id="PF01578"/>
    </source>
</evidence>
<dbReference type="InterPro" id="IPR045062">
    <property type="entry name" value="Cyt_c_biogenesis_CcsA/CcmC"/>
</dbReference>
<reference evidence="9" key="1">
    <citation type="submission" date="2017-02" db="EMBL/GenBank/DDBJ databases">
        <authorList>
            <person name="Varghese N."/>
            <person name="Submissions S."/>
        </authorList>
    </citation>
    <scope>NUCLEOTIDE SEQUENCE [LARGE SCALE GENOMIC DNA]</scope>
    <source>
        <strain evidence="9">DSM 16521</strain>
    </source>
</reference>
<protein>
    <submittedName>
        <fullName evidence="8">Cytochrome c-type biogenesis protein CcsB</fullName>
    </submittedName>
</protein>
<keyword evidence="9" id="KW-1185">Reference proteome</keyword>
<evidence type="ECO:0000256" key="3">
    <source>
        <dbReference type="ARBA" id="ARBA00022748"/>
    </source>
</evidence>
<evidence type="ECO:0000256" key="6">
    <source>
        <dbReference type="SAM" id="Phobius"/>
    </source>
</evidence>
<dbReference type="InterPro" id="IPR002541">
    <property type="entry name" value="Cyt_c_assembly"/>
</dbReference>
<evidence type="ECO:0000256" key="1">
    <source>
        <dbReference type="ARBA" id="ARBA00004141"/>
    </source>
</evidence>